<keyword evidence="4" id="KW-0234">DNA repair</keyword>
<dbReference type="SMART" id="SM00229">
    <property type="entry name" value="RasGEFN"/>
    <property type="match status" value="1"/>
</dbReference>
<feature type="compositionally biased region" description="Gly residues" evidence="6">
    <location>
        <begin position="197"/>
        <end position="224"/>
    </location>
</feature>
<proteinExistence type="inferred from homology"/>
<dbReference type="Gene3D" id="1.20.870.10">
    <property type="entry name" value="Son of sevenless (SoS) protein Chain: S domain 1"/>
    <property type="match status" value="1"/>
</dbReference>
<comment type="similarity">
    <text evidence="1">Belongs to the SWI5/SAE3 family.</text>
</comment>
<dbReference type="PANTHER" id="PTHR23113">
    <property type="entry name" value="GUANINE NUCLEOTIDE EXCHANGE FACTOR"/>
    <property type="match status" value="1"/>
</dbReference>
<feature type="region of interest" description="Disordered" evidence="6">
    <location>
        <begin position="181"/>
        <end position="243"/>
    </location>
</feature>
<dbReference type="InterPro" id="IPR023578">
    <property type="entry name" value="Ras_GEF_dom_sf"/>
</dbReference>
<dbReference type="Pfam" id="PF00618">
    <property type="entry name" value="RasGEF_N"/>
    <property type="match status" value="1"/>
</dbReference>
<dbReference type="PANTHER" id="PTHR23113:SF99">
    <property type="entry name" value="RASGEF DOMAIN-CONTAINING PROTEIN"/>
    <property type="match status" value="1"/>
</dbReference>
<evidence type="ECO:0000313" key="9">
    <source>
        <dbReference type="EMBL" id="KAL2916860.1"/>
    </source>
</evidence>
<evidence type="ECO:0000256" key="3">
    <source>
        <dbReference type="ARBA" id="ARBA00022763"/>
    </source>
</evidence>
<dbReference type="Gene3D" id="1.20.5.170">
    <property type="match status" value="1"/>
</dbReference>
<dbReference type="PROSITE" id="PS50212">
    <property type="entry name" value="RASGEF_NTER"/>
    <property type="match status" value="1"/>
</dbReference>
<reference evidence="9 10" key="1">
    <citation type="submission" date="2023-09" db="EMBL/GenBank/DDBJ databases">
        <title>Pangenome analysis of Batrachochytrium dendrobatidis and related Chytrids.</title>
        <authorList>
            <person name="Yacoub M.N."/>
            <person name="Stajich J.E."/>
            <person name="James T.Y."/>
        </authorList>
    </citation>
    <scope>NUCLEOTIDE SEQUENCE [LARGE SCALE GENOMIC DNA]</scope>
    <source>
        <strain evidence="9 10">JEL0888</strain>
    </source>
</reference>
<comment type="caution">
    <text evidence="9">The sequence shown here is derived from an EMBL/GenBank/DDBJ whole genome shotgun (WGS) entry which is preliminary data.</text>
</comment>
<accession>A0ABR4NBG6</accession>
<evidence type="ECO:0000313" key="10">
    <source>
        <dbReference type="Proteomes" id="UP001527925"/>
    </source>
</evidence>
<dbReference type="SMART" id="SM00147">
    <property type="entry name" value="RasGEF"/>
    <property type="match status" value="1"/>
</dbReference>
<dbReference type="InterPro" id="IPR010760">
    <property type="entry name" value="DNA-repair_Swi5"/>
</dbReference>
<feature type="domain" description="Ras-GEF" evidence="7">
    <location>
        <begin position="559"/>
        <end position="795"/>
    </location>
</feature>
<feature type="region of interest" description="Disordered" evidence="6">
    <location>
        <begin position="109"/>
        <end position="152"/>
    </location>
</feature>
<evidence type="ECO:0000256" key="2">
    <source>
        <dbReference type="ARBA" id="ARBA00022658"/>
    </source>
</evidence>
<dbReference type="PROSITE" id="PS50009">
    <property type="entry name" value="RASGEF_CAT"/>
    <property type="match status" value="1"/>
</dbReference>
<keyword evidence="2 5" id="KW-0344">Guanine-nucleotide releasing factor</keyword>
<feature type="region of interest" description="Disordered" evidence="6">
    <location>
        <begin position="902"/>
        <end position="927"/>
    </location>
</feature>
<evidence type="ECO:0000256" key="6">
    <source>
        <dbReference type="SAM" id="MobiDB-lite"/>
    </source>
</evidence>
<evidence type="ECO:0000256" key="1">
    <source>
        <dbReference type="ARBA" id="ARBA00008060"/>
    </source>
</evidence>
<evidence type="ECO:0000256" key="5">
    <source>
        <dbReference type="PROSITE-ProRule" id="PRU00168"/>
    </source>
</evidence>
<feature type="compositionally biased region" description="Polar residues" evidence="6">
    <location>
        <begin position="142"/>
        <end position="152"/>
    </location>
</feature>
<dbReference type="CDD" id="cd06224">
    <property type="entry name" value="REM"/>
    <property type="match status" value="1"/>
</dbReference>
<dbReference type="InterPro" id="IPR001895">
    <property type="entry name" value="RASGEF_cat_dom"/>
</dbReference>
<dbReference type="EMBL" id="JADGIZ020000014">
    <property type="protein sequence ID" value="KAL2916860.1"/>
    <property type="molecule type" value="Genomic_DNA"/>
</dbReference>
<organism evidence="9 10">
    <name type="scientific">Polyrhizophydium stewartii</name>
    <dbReference type="NCBI Taxonomy" id="2732419"/>
    <lineage>
        <taxon>Eukaryota</taxon>
        <taxon>Fungi</taxon>
        <taxon>Fungi incertae sedis</taxon>
        <taxon>Chytridiomycota</taxon>
        <taxon>Chytridiomycota incertae sedis</taxon>
        <taxon>Chytridiomycetes</taxon>
        <taxon>Rhizophydiales</taxon>
        <taxon>Rhizophydiales incertae sedis</taxon>
        <taxon>Polyrhizophydium</taxon>
    </lineage>
</organism>
<dbReference type="Pfam" id="PF07061">
    <property type="entry name" value="Swi5"/>
    <property type="match status" value="1"/>
</dbReference>
<evidence type="ECO:0000256" key="4">
    <source>
        <dbReference type="ARBA" id="ARBA00023204"/>
    </source>
</evidence>
<sequence>MALVAASGVGGGGGGGGGVSVAAVASAALVAGRLAHTEKMSSILKKSEVLKEMEEETKRRRAMAHRSLDFLGSRNMRRSRDLLVDDGVPAAPAHAWADANQRSAPVSTLGRPVLGQADHPAISGSTGYAYGPTAPPPAQQAESGTRSLVRSGSGTESMLFKFRRNQASSVVGMVAVDAAGGGAGAAGASGPPAGLSAAGGGGSQSPAGGAGAGAASPGSGGAGASGSSQSPSSDPPSAPAASIPTSFTAQNVSALRKNRMSTLASVVIPPQNPAANPPPKSAAAANAKSFKEWYVHILNESDTSAAKHAEISHQVPESVELQHIFGSKGQDVNPVEHLMWAAKEYEGWKRNPLWNVREEESSASDAAQEDIDMAVRLVDIVSEARIAGLMYEEDLKIGDLDMVMLGSPKDLMDGLIFPLDQDMSFAEVFVATYRFFMPAQDLLDCLVGWYNADAEDTRFPGSEAFLRKNRKQIQNRAVRVLLMWIRNHWHDFHNDPRLYAELNFFVDYLGKVSFGNNQKLTQAIREQRLSWYTYQYIPMFSATRSGGPDQTKPWIAEWDIDDLAQNLTMIDHLHFRQLKPDMYLQLLHKPAQIKSGGFNVPFKIVMELCHWFRTVVAYTATVIAKEDNTKKKINYIKRFIKVAKACRDLSNYNTMFAIVYGLKRPAVLMWTQAWEGLPTKYMDQFKELDLLIDPADGYFNYNDVIRDQNPPAVPFLLPYIQDMIETHRNVPMLHEAADGEPKPINFQKFYHLYSIAAELEVFRLGSYHGKLKGDRESNLLLVNHMRSYAMLNDKALGEGLLFSSASAVSDWNETAAGASGNKAMKRATQMLSATNMERLLLGHFARHGRPSTRSELAELAELVSDNTDEFEHVLAALVESQRVLTRRFALEEGEETLEVCFWPPHPPPNSIRARPPAPKPEDGPPPELLALRRQREALQREVDELAASLPAEVDIEAFIQAHIKRLHDYNEIKDIGSVMYLQMLLGKCAERQQTTTKAMYSQYGLDLED</sequence>
<dbReference type="Pfam" id="PF00617">
    <property type="entry name" value="RasGEF"/>
    <property type="match status" value="1"/>
</dbReference>
<feature type="domain" description="N-terminal Ras-GEF" evidence="8">
    <location>
        <begin position="399"/>
        <end position="529"/>
    </location>
</feature>
<dbReference type="Gene3D" id="1.10.840.10">
    <property type="entry name" value="Ras guanine-nucleotide exchange factors catalytic domain"/>
    <property type="match status" value="1"/>
</dbReference>
<dbReference type="InterPro" id="IPR000651">
    <property type="entry name" value="Ras-like_Gua-exchang_fac_N"/>
</dbReference>
<keyword evidence="10" id="KW-1185">Reference proteome</keyword>
<dbReference type="Proteomes" id="UP001527925">
    <property type="component" value="Unassembled WGS sequence"/>
</dbReference>
<dbReference type="SUPFAM" id="SSF48366">
    <property type="entry name" value="Ras GEF"/>
    <property type="match status" value="1"/>
</dbReference>
<keyword evidence="3" id="KW-0227">DNA damage</keyword>
<protein>
    <submittedName>
        <fullName evidence="9">Uncharacterized protein</fullName>
    </submittedName>
</protein>
<dbReference type="InterPro" id="IPR036964">
    <property type="entry name" value="RASGEF_cat_dom_sf"/>
</dbReference>
<evidence type="ECO:0000259" key="8">
    <source>
        <dbReference type="PROSITE" id="PS50212"/>
    </source>
</evidence>
<name>A0ABR4NBG6_9FUNG</name>
<feature type="compositionally biased region" description="Pro residues" evidence="6">
    <location>
        <begin position="903"/>
        <end position="927"/>
    </location>
</feature>
<dbReference type="InterPro" id="IPR008937">
    <property type="entry name" value="Ras-like_GEF"/>
</dbReference>
<evidence type="ECO:0000259" key="7">
    <source>
        <dbReference type="PROSITE" id="PS50009"/>
    </source>
</evidence>
<gene>
    <name evidence="9" type="ORF">HK105_203639</name>
</gene>